<feature type="transmembrane region" description="Helical" evidence="8">
    <location>
        <begin position="398"/>
        <end position="422"/>
    </location>
</feature>
<evidence type="ECO:0000313" key="11">
    <source>
        <dbReference type="Proteomes" id="UP000076603"/>
    </source>
</evidence>
<dbReference type="SUPFAM" id="SSF103473">
    <property type="entry name" value="MFS general substrate transporter"/>
    <property type="match status" value="1"/>
</dbReference>
<sequence length="480" mass="53244">MEYKLEHNLYENRWHILPVILLGPLMATLDSSIVNVALPDMSQKLSVGINTIQWVVTSYLIAISALILIFGRIADIIGKAKIFQYGFVIFSVGSLLCGFSKNVGFLIFSRIIQAVGASMTMSSNQGLIAAIFPPNERGKALGLSATTVAIGTMMGPPLGGIMVEIFNWETIFWINVPIGIGAFFLGRKMLPKEERKESKDSFDLKGAILFMSFVVSLFWAMLSGEKLGWMNKYIIVSFIVAVASFFSFYFVETKEKSPMLDFSMFDNKIFNVSIFCAFVSFMVIFCYNIINPFYLQYIMNISPAKAGILMIVYPISAGIIASMSGDISDRLGSEITTFWGLLVTTIGLVLLSFLNTSSTYIDIVTKIAILGFGNGLFQSPNNTIVMSLVPKNKLGITGSINALVRNMGMVFGIAFSVALLYNRMSHSIGYRVVNFVPGRPDVFIYAMKFVYLSAASICIIGIILTFLRIMEKRKRELLIR</sequence>
<feature type="transmembrane region" description="Helical" evidence="8">
    <location>
        <begin position="51"/>
        <end position="70"/>
    </location>
</feature>
<feature type="transmembrane region" description="Helical" evidence="8">
    <location>
        <begin position="202"/>
        <end position="221"/>
    </location>
</feature>
<protein>
    <submittedName>
        <fullName evidence="10">Multidrug resistance protein Stp</fullName>
    </submittedName>
</protein>
<accession>A0A162R6I6</accession>
<evidence type="ECO:0000256" key="2">
    <source>
        <dbReference type="ARBA" id="ARBA00008537"/>
    </source>
</evidence>
<evidence type="ECO:0000256" key="4">
    <source>
        <dbReference type="ARBA" id="ARBA00022475"/>
    </source>
</evidence>
<dbReference type="FunFam" id="1.20.1720.10:FF:000021">
    <property type="entry name" value="Drug resistance transporter, EmrB/QacA subfamily"/>
    <property type="match status" value="1"/>
</dbReference>
<feature type="transmembrane region" description="Helical" evidence="8">
    <location>
        <begin position="306"/>
        <end position="323"/>
    </location>
</feature>
<reference evidence="10 11" key="1">
    <citation type="submission" date="2016-04" db="EMBL/GenBank/DDBJ databases">
        <title>Genome sequence of Clostridium magnum DSM 2767.</title>
        <authorList>
            <person name="Poehlein A."/>
            <person name="Uhlig R."/>
            <person name="Fischer R."/>
            <person name="Bahl H."/>
            <person name="Daniel R."/>
        </authorList>
    </citation>
    <scope>NUCLEOTIDE SEQUENCE [LARGE SCALE GENOMIC DNA]</scope>
    <source>
        <strain evidence="10 11">DSM 2767</strain>
    </source>
</reference>
<dbReference type="RefSeq" id="WP_066628510.1">
    <property type="nucleotide sequence ID" value="NZ_FQXL01000007.1"/>
</dbReference>
<evidence type="ECO:0000313" key="10">
    <source>
        <dbReference type="EMBL" id="KZL89504.1"/>
    </source>
</evidence>
<feature type="transmembrane region" description="Helical" evidence="8">
    <location>
        <begin position="335"/>
        <end position="354"/>
    </location>
</feature>
<gene>
    <name evidence="10" type="primary">stp_4</name>
    <name evidence="10" type="ORF">CLMAG_49930</name>
</gene>
<dbReference type="InterPro" id="IPR036259">
    <property type="entry name" value="MFS_trans_sf"/>
</dbReference>
<dbReference type="CDD" id="cd17321">
    <property type="entry name" value="MFS_MMR_MDR_like"/>
    <property type="match status" value="1"/>
</dbReference>
<dbReference type="GO" id="GO:0022857">
    <property type="term" value="F:transmembrane transporter activity"/>
    <property type="evidence" value="ECO:0007669"/>
    <property type="project" value="InterPro"/>
</dbReference>
<dbReference type="PRINTS" id="PR01036">
    <property type="entry name" value="TCRTETB"/>
</dbReference>
<dbReference type="STRING" id="1121326.CLMAG_49930"/>
<feature type="transmembrane region" description="Helical" evidence="8">
    <location>
        <begin position="82"/>
        <end position="101"/>
    </location>
</feature>
<dbReference type="PANTHER" id="PTHR42718">
    <property type="entry name" value="MAJOR FACILITATOR SUPERFAMILY MULTIDRUG TRANSPORTER MFSC"/>
    <property type="match status" value="1"/>
</dbReference>
<keyword evidence="11" id="KW-1185">Reference proteome</keyword>
<dbReference type="Proteomes" id="UP000076603">
    <property type="component" value="Unassembled WGS sequence"/>
</dbReference>
<dbReference type="Gene3D" id="1.20.1720.10">
    <property type="entry name" value="Multidrug resistance protein D"/>
    <property type="match status" value="1"/>
</dbReference>
<evidence type="ECO:0000256" key="7">
    <source>
        <dbReference type="ARBA" id="ARBA00023136"/>
    </source>
</evidence>
<keyword evidence="4" id="KW-1003">Cell membrane</keyword>
<dbReference type="Pfam" id="PF07690">
    <property type="entry name" value="MFS_1"/>
    <property type="match status" value="1"/>
</dbReference>
<evidence type="ECO:0000256" key="8">
    <source>
        <dbReference type="SAM" id="Phobius"/>
    </source>
</evidence>
<feature type="transmembrane region" description="Helical" evidence="8">
    <location>
        <begin position="233"/>
        <end position="251"/>
    </location>
</feature>
<feature type="transmembrane region" description="Helical" evidence="8">
    <location>
        <begin position="272"/>
        <end position="294"/>
    </location>
</feature>
<dbReference type="Gene3D" id="1.20.1250.20">
    <property type="entry name" value="MFS general substrate transporter like domains"/>
    <property type="match status" value="1"/>
</dbReference>
<dbReference type="InterPro" id="IPR011701">
    <property type="entry name" value="MFS"/>
</dbReference>
<name>A0A162R6I6_9CLOT</name>
<keyword evidence="5 8" id="KW-0812">Transmembrane</keyword>
<comment type="subcellular location">
    <subcellularLocation>
        <location evidence="1">Cell membrane</location>
        <topology evidence="1">Multi-pass membrane protein</topology>
    </subcellularLocation>
</comment>
<dbReference type="AlphaFoldDB" id="A0A162R6I6"/>
<comment type="similarity">
    <text evidence="2">Belongs to the major facilitator superfamily. EmrB family.</text>
</comment>
<comment type="caution">
    <text evidence="10">The sequence shown here is derived from an EMBL/GenBank/DDBJ whole genome shotgun (WGS) entry which is preliminary data.</text>
</comment>
<feature type="transmembrane region" description="Helical" evidence="8">
    <location>
        <begin position="16"/>
        <end position="39"/>
    </location>
</feature>
<dbReference type="NCBIfam" id="TIGR00711">
    <property type="entry name" value="efflux_EmrB"/>
    <property type="match status" value="1"/>
</dbReference>
<dbReference type="InterPro" id="IPR004638">
    <property type="entry name" value="EmrB-like"/>
</dbReference>
<feature type="transmembrane region" description="Helical" evidence="8">
    <location>
        <begin position="107"/>
        <end position="128"/>
    </location>
</feature>
<feature type="transmembrane region" description="Helical" evidence="8">
    <location>
        <begin position="171"/>
        <end position="190"/>
    </location>
</feature>
<feature type="transmembrane region" description="Helical" evidence="8">
    <location>
        <begin position="442"/>
        <end position="467"/>
    </location>
</feature>
<dbReference type="InterPro" id="IPR020846">
    <property type="entry name" value="MFS_dom"/>
</dbReference>
<dbReference type="PANTHER" id="PTHR42718:SF9">
    <property type="entry name" value="MAJOR FACILITATOR SUPERFAMILY MULTIDRUG TRANSPORTER MFSC"/>
    <property type="match status" value="1"/>
</dbReference>
<dbReference type="OrthoDB" id="102502at2"/>
<proteinExistence type="inferred from homology"/>
<evidence type="ECO:0000256" key="3">
    <source>
        <dbReference type="ARBA" id="ARBA00022448"/>
    </source>
</evidence>
<dbReference type="PATRIC" id="fig|1121326.3.peg.5058"/>
<feature type="transmembrane region" description="Helical" evidence="8">
    <location>
        <begin position="140"/>
        <end position="159"/>
    </location>
</feature>
<evidence type="ECO:0000256" key="1">
    <source>
        <dbReference type="ARBA" id="ARBA00004651"/>
    </source>
</evidence>
<dbReference type="GO" id="GO:0005886">
    <property type="term" value="C:plasma membrane"/>
    <property type="evidence" value="ECO:0007669"/>
    <property type="project" value="UniProtKB-SubCell"/>
</dbReference>
<keyword evidence="7 8" id="KW-0472">Membrane</keyword>
<dbReference type="PROSITE" id="PS50850">
    <property type="entry name" value="MFS"/>
    <property type="match status" value="1"/>
</dbReference>
<keyword evidence="3" id="KW-0813">Transport</keyword>
<dbReference type="EMBL" id="LWAE01000008">
    <property type="protein sequence ID" value="KZL89504.1"/>
    <property type="molecule type" value="Genomic_DNA"/>
</dbReference>
<evidence type="ECO:0000259" key="9">
    <source>
        <dbReference type="PROSITE" id="PS50850"/>
    </source>
</evidence>
<evidence type="ECO:0000256" key="5">
    <source>
        <dbReference type="ARBA" id="ARBA00022692"/>
    </source>
</evidence>
<feature type="domain" description="Major facilitator superfamily (MFS) profile" evidence="9">
    <location>
        <begin position="16"/>
        <end position="473"/>
    </location>
</feature>
<keyword evidence="6 8" id="KW-1133">Transmembrane helix</keyword>
<evidence type="ECO:0000256" key="6">
    <source>
        <dbReference type="ARBA" id="ARBA00022989"/>
    </source>
</evidence>
<organism evidence="10 11">
    <name type="scientific">Clostridium magnum DSM 2767</name>
    <dbReference type="NCBI Taxonomy" id="1121326"/>
    <lineage>
        <taxon>Bacteria</taxon>
        <taxon>Bacillati</taxon>
        <taxon>Bacillota</taxon>
        <taxon>Clostridia</taxon>
        <taxon>Eubacteriales</taxon>
        <taxon>Clostridiaceae</taxon>
        <taxon>Clostridium</taxon>
    </lineage>
</organism>